<dbReference type="Pfam" id="PF00004">
    <property type="entry name" value="AAA"/>
    <property type="match status" value="1"/>
</dbReference>
<reference evidence="3 4" key="1">
    <citation type="journal article" date="2010" name="Proc. Natl. Acad. Sci. U.S.A.">
        <title>Insights into evolution of multicellular fungi from the assembled chromosomes of the mushroom Coprinopsis cinerea (Coprinus cinereus).</title>
        <authorList>
            <person name="Stajich J.E."/>
            <person name="Wilke S.K."/>
            <person name="Ahren D."/>
            <person name="Au C.H."/>
            <person name="Birren B.W."/>
            <person name="Borodovsky M."/>
            <person name="Burns C."/>
            <person name="Canback B."/>
            <person name="Casselton L.A."/>
            <person name="Cheng C.K."/>
            <person name="Deng J."/>
            <person name="Dietrich F.S."/>
            <person name="Fargo D.C."/>
            <person name="Farman M.L."/>
            <person name="Gathman A.C."/>
            <person name="Goldberg J."/>
            <person name="Guigo R."/>
            <person name="Hoegger P.J."/>
            <person name="Hooker J.B."/>
            <person name="Huggins A."/>
            <person name="James T.Y."/>
            <person name="Kamada T."/>
            <person name="Kilaru S."/>
            <person name="Kodira C."/>
            <person name="Kues U."/>
            <person name="Kupfer D."/>
            <person name="Kwan H.S."/>
            <person name="Lomsadze A."/>
            <person name="Li W."/>
            <person name="Lilly W.W."/>
            <person name="Ma L.J."/>
            <person name="Mackey A.J."/>
            <person name="Manning G."/>
            <person name="Martin F."/>
            <person name="Muraguchi H."/>
            <person name="Natvig D.O."/>
            <person name="Palmerini H."/>
            <person name="Ramesh M.A."/>
            <person name="Rehmeyer C.J."/>
            <person name="Roe B.A."/>
            <person name="Shenoy N."/>
            <person name="Stanke M."/>
            <person name="Ter-Hovhannisyan V."/>
            <person name="Tunlid A."/>
            <person name="Velagapudi R."/>
            <person name="Vision T.J."/>
            <person name="Zeng Q."/>
            <person name="Zolan M.E."/>
            <person name="Pukkila P.J."/>
        </authorList>
    </citation>
    <scope>NUCLEOTIDE SEQUENCE [LARGE SCALE GENOMIC DNA]</scope>
    <source>
        <strain evidence="4">Okayama-7 / 130 / ATCC MYA-4618 / FGSC 9003</strain>
    </source>
</reference>
<dbReference type="EMBL" id="AACS02000001">
    <property type="protein sequence ID" value="EAU93575.1"/>
    <property type="molecule type" value="Genomic_DNA"/>
</dbReference>
<name>A8N036_COPC7</name>
<keyword evidence="4" id="KW-1185">Reference proteome</keyword>
<dbReference type="PANTHER" id="PTHR46411">
    <property type="entry name" value="FAMILY ATPASE, PUTATIVE-RELATED"/>
    <property type="match status" value="1"/>
</dbReference>
<dbReference type="InterPro" id="IPR003593">
    <property type="entry name" value="AAA+_ATPase"/>
</dbReference>
<dbReference type="GeneID" id="6004680"/>
<dbReference type="InterPro" id="IPR003959">
    <property type="entry name" value="ATPase_AAA_core"/>
</dbReference>
<gene>
    <name evidence="3" type="ORF">CC1G_02805</name>
</gene>
<dbReference type="AlphaFoldDB" id="A8N036"/>
<dbReference type="OMA" id="LHRNAMV"/>
<dbReference type="InParanoid" id="A8N036"/>
<dbReference type="GO" id="GO:0005524">
    <property type="term" value="F:ATP binding"/>
    <property type="evidence" value="ECO:0007669"/>
    <property type="project" value="InterPro"/>
</dbReference>
<organism evidence="3 4">
    <name type="scientific">Coprinopsis cinerea (strain Okayama-7 / 130 / ATCC MYA-4618 / FGSC 9003)</name>
    <name type="common">Inky cap fungus</name>
    <name type="synonym">Hormographiella aspergillata</name>
    <dbReference type="NCBI Taxonomy" id="240176"/>
    <lineage>
        <taxon>Eukaryota</taxon>
        <taxon>Fungi</taxon>
        <taxon>Dikarya</taxon>
        <taxon>Basidiomycota</taxon>
        <taxon>Agaricomycotina</taxon>
        <taxon>Agaricomycetes</taxon>
        <taxon>Agaricomycetidae</taxon>
        <taxon>Agaricales</taxon>
        <taxon>Agaricineae</taxon>
        <taxon>Psathyrellaceae</taxon>
        <taxon>Coprinopsis</taxon>
    </lineage>
</organism>
<dbReference type="SMART" id="SM00382">
    <property type="entry name" value="AAA"/>
    <property type="match status" value="1"/>
</dbReference>
<dbReference type="InterPro" id="IPR027417">
    <property type="entry name" value="P-loop_NTPase"/>
</dbReference>
<dbReference type="KEGG" id="cci:CC1G_02805"/>
<dbReference type="STRING" id="240176.A8N036"/>
<evidence type="ECO:0000313" key="4">
    <source>
        <dbReference type="Proteomes" id="UP000001861"/>
    </source>
</evidence>
<proteinExistence type="predicted"/>
<evidence type="ECO:0000256" key="1">
    <source>
        <dbReference type="SAM" id="MobiDB-lite"/>
    </source>
</evidence>
<dbReference type="VEuPathDB" id="FungiDB:CC1G_02805"/>
<evidence type="ECO:0000313" key="3">
    <source>
        <dbReference type="EMBL" id="EAU93575.1"/>
    </source>
</evidence>
<feature type="region of interest" description="Disordered" evidence="1">
    <location>
        <begin position="1"/>
        <end position="31"/>
    </location>
</feature>
<dbReference type="RefSeq" id="XP_001828224.1">
    <property type="nucleotide sequence ID" value="XM_001828172.2"/>
</dbReference>
<dbReference type="SUPFAM" id="SSF52540">
    <property type="entry name" value="P-loop containing nucleoside triphosphate hydrolases"/>
    <property type="match status" value="1"/>
</dbReference>
<dbReference type="Proteomes" id="UP000001861">
    <property type="component" value="Unassembled WGS sequence"/>
</dbReference>
<protein>
    <recommendedName>
        <fullName evidence="2">AAA+ ATPase domain-containing protein</fullName>
    </recommendedName>
</protein>
<dbReference type="GO" id="GO:0016887">
    <property type="term" value="F:ATP hydrolysis activity"/>
    <property type="evidence" value="ECO:0007669"/>
    <property type="project" value="InterPro"/>
</dbReference>
<comment type="caution">
    <text evidence="3">The sequence shown here is derived from an EMBL/GenBank/DDBJ whole genome shotgun (WGS) entry which is preliminary data.</text>
</comment>
<evidence type="ECO:0000259" key="2">
    <source>
        <dbReference type="SMART" id="SM00382"/>
    </source>
</evidence>
<accession>A8N036</accession>
<dbReference type="PANTHER" id="PTHR46411:SF3">
    <property type="entry name" value="AAA+ ATPASE DOMAIN-CONTAINING PROTEIN"/>
    <property type="match status" value="1"/>
</dbReference>
<dbReference type="OrthoDB" id="10042665at2759"/>
<dbReference type="InterPro" id="IPR054289">
    <property type="entry name" value="DUF7025"/>
</dbReference>
<sequence>MHRRLSTMMRSASSSSSNPNHDDLPFDNSSKSTITTAIGKEDNLPLPAPSLKVKRVDNYYSRWSKSWKYRNTSSKVVVEAPPLLQSGGNNDQWREYSFVIVRTIPRNENLEKTYRIVLKSDYLLKACREVIDSWPGVSWNADPLELDPQIFVTFHDQFLEYERNLAEKKRTEFESHVLATVKLLNSTIASDYHTTLSTIRRLTKHGEITFDLLYGILIPRTLFVARCAVTGLPRLLKLSYFQRTVIEGKPMYQLVLESVDLIDRTMSNTVGVGLVQTVVYLPNFRGAVKIDSLDAYPLKYHHDEAGLREAALKRGQKWVSLMGVHHKQYDGVAAVKSMGKILKHNVRSRVMIDRATFRRLNPNYTFPQPVPTQVEQVDLSNPRNQNYDMYGNYIATPPPLPATAGDVVQQNAAEESPQNAELTEEELLLTPAAIYGFSLSDKMWLELNIELVQDVEWNSEAFSNLVLPQGRKDLLQSLIESHHRELGFDDFIKGKGHGLVINLYGPPGVGKTFSAEATSEHVQRPLYVVGGGDLGTTASELDLALERVFDVATAWKAIVLIDEADVFLEQRSLHDLERNAMVAVFLRHVEYYRGILFMTTNRVRTFDEAFLSRIHVALHFQQLSQESKEQVWSAFIKKAGAANSITPEQIKVLAKRNINGRQIKNAVRTAHSLAVGRDARVTFEHIMETLDAMAEFTRLFESGNE</sequence>
<dbReference type="Gene3D" id="3.40.50.300">
    <property type="entry name" value="P-loop containing nucleotide triphosphate hydrolases"/>
    <property type="match status" value="1"/>
</dbReference>
<feature type="domain" description="AAA+ ATPase" evidence="2">
    <location>
        <begin position="497"/>
        <end position="624"/>
    </location>
</feature>
<dbReference type="eggNOG" id="KOG0742">
    <property type="taxonomic scope" value="Eukaryota"/>
</dbReference>
<dbReference type="Pfam" id="PF22942">
    <property type="entry name" value="DUF7025"/>
    <property type="match status" value="1"/>
</dbReference>
<dbReference type="CDD" id="cd19481">
    <property type="entry name" value="RecA-like_protease"/>
    <property type="match status" value="1"/>
</dbReference>